<feature type="transmembrane region" description="Helical" evidence="1">
    <location>
        <begin position="150"/>
        <end position="168"/>
    </location>
</feature>
<evidence type="ECO:0008006" key="4">
    <source>
        <dbReference type="Google" id="ProtNLM"/>
    </source>
</evidence>
<accession>A0A350H932</accession>
<proteinExistence type="predicted"/>
<sequence>MSENKNTIISKRLILFILIYSVIQISFLLYQIDRENYFTKDSYEYLNYAKNLKTSGIGYCGDLSQKRDPLLYTKRTPGYPIFMNLVSNLNESFVFLILMQSFLSVLFAVFIYMFFKSRFRESTILPILLSAYILQPSQFIYPTLIMTESLFQISISGSFFAFLIYMHSRKSTYFLLSMIFLFISVIIKPVASIISIAIIPIAIVFILREKLSRVLIAVALIPFLAVLILSAGNYGRTKSLSVSSVGSINIMRYYTYMFLKGEKGDLYADRFLDECTSYKDSSNQAGKIEKFYINRSLAEIKKQPIQFLLFNIKGWINYFLDFGRYDLNQIIKGNNHESDGLLVKYSKGGYSALIDYIRGLNPLVAVSYILMIFFNLINLLSLCFYLFFCNDNRYAKTLCAIYIFSIMLATSAIGASRFRQPIFPIMIYAMIFNFNALFLDKKKKISREG</sequence>
<feature type="transmembrane region" description="Helical" evidence="1">
    <location>
        <begin position="93"/>
        <end position="115"/>
    </location>
</feature>
<evidence type="ECO:0000313" key="2">
    <source>
        <dbReference type="EMBL" id="HAV92048.1"/>
    </source>
</evidence>
<reference evidence="2 3" key="1">
    <citation type="journal article" date="2018" name="Nat. Biotechnol.">
        <title>A standardized bacterial taxonomy based on genome phylogeny substantially revises the tree of life.</title>
        <authorList>
            <person name="Parks D.H."/>
            <person name="Chuvochina M."/>
            <person name="Waite D.W."/>
            <person name="Rinke C."/>
            <person name="Skarshewski A."/>
            <person name="Chaumeil P.A."/>
            <person name="Hugenholtz P."/>
        </authorList>
    </citation>
    <scope>NUCLEOTIDE SEQUENCE [LARGE SCALE GENOMIC DNA]</scope>
    <source>
        <strain evidence="2">UBA9956</strain>
    </source>
</reference>
<feature type="transmembrane region" description="Helical" evidence="1">
    <location>
        <begin position="12"/>
        <end position="32"/>
    </location>
</feature>
<organism evidence="2 3">
    <name type="scientific">candidate division WOR-3 bacterium</name>
    <dbReference type="NCBI Taxonomy" id="2052148"/>
    <lineage>
        <taxon>Bacteria</taxon>
        <taxon>Bacteria division WOR-3</taxon>
    </lineage>
</organism>
<keyword evidence="1" id="KW-0472">Membrane</keyword>
<protein>
    <recommendedName>
        <fullName evidence="4">Glycosyltransferase RgtA/B/C/D-like domain-containing protein</fullName>
    </recommendedName>
</protein>
<dbReference type="Proteomes" id="UP000264062">
    <property type="component" value="Unassembled WGS sequence"/>
</dbReference>
<keyword evidence="1" id="KW-1133">Transmembrane helix</keyword>
<feature type="transmembrane region" description="Helical" evidence="1">
    <location>
        <begin position="422"/>
        <end position="439"/>
    </location>
</feature>
<feature type="transmembrane region" description="Helical" evidence="1">
    <location>
        <begin position="399"/>
        <end position="416"/>
    </location>
</feature>
<feature type="transmembrane region" description="Helical" evidence="1">
    <location>
        <begin position="214"/>
        <end position="234"/>
    </location>
</feature>
<dbReference type="EMBL" id="DMZY01000079">
    <property type="protein sequence ID" value="HAV92048.1"/>
    <property type="molecule type" value="Genomic_DNA"/>
</dbReference>
<keyword evidence="1" id="KW-0812">Transmembrane</keyword>
<gene>
    <name evidence="2" type="ORF">DCW38_02575</name>
</gene>
<comment type="caution">
    <text evidence="2">The sequence shown here is derived from an EMBL/GenBank/DDBJ whole genome shotgun (WGS) entry which is preliminary data.</text>
</comment>
<dbReference type="AlphaFoldDB" id="A0A350H932"/>
<feature type="transmembrane region" description="Helical" evidence="1">
    <location>
        <begin position="174"/>
        <end position="207"/>
    </location>
</feature>
<feature type="transmembrane region" description="Helical" evidence="1">
    <location>
        <begin position="365"/>
        <end position="387"/>
    </location>
</feature>
<evidence type="ECO:0000313" key="3">
    <source>
        <dbReference type="Proteomes" id="UP000264062"/>
    </source>
</evidence>
<name>A0A350H932_UNCW3</name>
<evidence type="ECO:0000256" key="1">
    <source>
        <dbReference type="SAM" id="Phobius"/>
    </source>
</evidence>